<reference evidence="6 7" key="1">
    <citation type="submission" date="2018-01" db="EMBL/GenBank/DDBJ databases">
        <title>Metagenomic assembled genomes from two thermal pools in the Uzon Caldera, Kamchatka, Russia.</title>
        <authorList>
            <person name="Wilkins L."/>
            <person name="Ettinger C."/>
        </authorList>
    </citation>
    <scope>NUCLEOTIDE SEQUENCE [LARGE SCALE GENOMIC DNA]</scope>
    <source>
        <strain evidence="6">ZAV-02</strain>
    </source>
</reference>
<evidence type="ECO:0000256" key="4">
    <source>
        <dbReference type="ARBA" id="ARBA00022833"/>
    </source>
</evidence>
<dbReference type="GO" id="GO:0046872">
    <property type="term" value="F:metal ion binding"/>
    <property type="evidence" value="ECO:0007669"/>
    <property type="project" value="UniProtKB-KW"/>
</dbReference>
<accession>A0A2J6X041</accession>
<evidence type="ECO:0000256" key="1">
    <source>
        <dbReference type="ARBA" id="ARBA00002368"/>
    </source>
</evidence>
<keyword evidence="4" id="KW-0862">Zinc</keyword>
<dbReference type="GO" id="GO:0005829">
    <property type="term" value="C:cytosol"/>
    <property type="evidence" value="ECO:0007669"/>
    <property type="project" value="TreeGrafter"/>
</dbReference>
<dbReference type="AlphaFoldDB" id="A0A2J6X041"/>
<dbReference type="PANTHER" id="PTHR43137">
    <property type="entry name" value="DIHYDROOROTASE"/>
    <property type="match status" value="1"/>
</dbReference>
<dbReference type="PROSITE" id="PS00482">
    <property type="entry name" value="DIHYDROOROTASE_1"/>
    <property type="match status" value="1"/>
</dbReference>
<dbReference type="InterPro" id="IPR002195">
    <property type="entry name" value="Dihydroorotase_CS"/>
</dbReference>
<keyword evidence="2" id="KW-0479">Metal-binding</keyword>
<proteinExistence type="predicted"/>
<gene>
    <name evidence="6" type="ORF">C0184_12330</name>
</gene>
<organism evidence="6 7">
    <name type="scientific">Chloroflexus aggregans</name>
    <dbReference type="NCBI Taxonomy" id="152260"/>
    <lineage>
        <taxon>Bacteria</taxon>
        <taxon>Bacillati</taxon>
        <taxon>Chloroflexota</taxon>
        <taxon>Chloroflexia</taxon>
        <taxon>Chloroflexales</taxon>
        <taxon>Chloroflexineae</taxon>
        <taxon>Chloroflexaceae</taxon>
        <taxon>Chloroflexus</taxon>
    </lineage>
</organism>
<dbReference type="InterPro" id="IPR032466">
    <property type="entry name" value="Metal_Hydrolase"/>
</dbReference>
<name>A0A2J6X041_9CHLR</name>
<evidence type="ECO:0000256" key="2">
    <source>
        <dbReference type="ARBA" id="ARBA00022723"/>
    </source>
</evidence>
<evidence type="ECO:0000313" key="6">
    <source>
        <dbReference type="EMBL" id="PMP77049.1"/>
    </source>
</evidence>
<evidence type="ECO:0000256" key="5">
    <source>
        <dbReference type="ARBA" id="ARBA00022975"/>
    </source>
</evidence>
<dbReference type="InterPro" id="IPR004721">
    <property type="entry name" value="DHOdimr"/>
</dbReference>
<comment type="function">
    <text evidence="1">Catalyzes the reversible cyclization of carbamoyl aspartate to dihydroorotate.</text>
</comment>
<dbReference type="GO" id="GO:0006207">
    <property type="term" value="P:'de novo' pyrimidine nucleobase biosynthetic process"/>
    <property type="evidence" value="ECO:0007669"/>
    <property type="project" value="TreeGrafter"/>
</dbReference>
<dbReference type="PANTHER" id="PTHR43137:SF1">
    <property type="entry name" value="DIHYDROOROTASE"/>
    <property type="match status" value="1"/>
</dbReference>
<dbReference type="Gene3D" id="3.20.20.140">
    <property type="entry name" value="Metal-dependent hydrolases"/>
    <property type="match status" value="1"/>
</dbReference>
<keyword evidence="3" id="KW-0378">Hydrolase</keyword>
<sequence length="60" mass="6572">MIISLSTPLDMHLHLREGAMLRLVAPFSAAQFAGAVIMPNLVPPVDNADRLARYRAEIEA</sequence>
<evidence type="ECO:0000256" key="3">
    <source>
        <dbReference type="ARBA" id="ARBA00022801"/>
    </source>
</evidence>
<dbReference type="UniPathway" id="UPA00070">
    <property type="reaction ID" value="UER00117"/>
</dbReference>
<protein>
    <submittedName>
        <fullName evidence="6">Dihydroorotase</fullName>
    </submittedName>
</protein>
<dbReference type="SUPFAM" id="SSF51556">
    <property type="entry name" value="Metallo-dependent hydrolases"/>
    <property type="match status" value="1"/>
</dbReference>
<comment type="caution">
    <text evidence="6">The sequence shown here is derived from an EMBL/GenBank/DDBJ whole genome shotgun (WGS) entry which is preliminary data.</text>
</comment>
<evidence type="ECO:0000313" key="7">
    <source>
        <dbReference type="Proteomes" id="UP000243376"/>
    </source>
</evidence>
<dbReference type="GO" id="GO:0044205">
    <property type="term" value="P:'de novo' UMP biosynthetic process"/>
    <property type="evidence" value="ECO:0007669"/>
    <property type="project" value="UniProtKB-UniPathway"/>
</dbReference>
<dbReference type="EMBL" id="PNIQ01000827">
    <property type="protein sequence ID" value="PMP77049.1"/>
    <property type="molecule type" value="Genomic_DNA"/>
</dbReference>
<dbReference type="Proteomes" id="UP000243376">
    <property type="component" value="Unassembled WGS sequence"/>
</dbReference>
<dbReference type="GO" id="GO:0004151">
    <property type="term" value="F:dihydroorotase activity"/>
    <property type="evidence" value="ECO:0007669"/>
    <property type="project" value="InterPro"/>
</dbReference>
<feature type="non-terminal residue" evidence="6">
    <location>
        <position position="60"/>
    </location>
</feature>
<keyword evidence="5" id="KW-0665">Pyrimidine biosynthesis</keyword>